<dbReference type="HOGENOM" id="CLU_1699690_0_0_1"/>
<accession>A0A0D0CEG5</accession>
<dbReference type="AlphaFoldDB" id="A0A0D0CEG5"/>
<organism evidence="1 2">
    <name type="scientific">Collybiopsis luxurians FD-317 M1</name>
    <dbReference type="NCBI Taxonomy" id="944289"/>
    <lineage>
        <taxon>Eukaryota</taxon>
        <taxon>Fungi</taxon>
        <taxon>Dikarya</taxon>
        <taxon>Basidiomycota</taxon>
        <taxon>Agaricomycotina</taxon>
        <taxon>Agaricomycetes</taxon>
        <taxon>Agaricomycetidae</taxon>
        <taxon>Agaricales</taxon>
        <taxon>Marasmiineae</taxon>
        <taxon>Omphalotaceae</taxon>
        <taxon>Collybiopsis</taxon>
        <taxon>Collybiopsis luxurians</taxon>
    </lineage>
</organism>
<dbReference type="EMBL" id="KN834773">
    <property type="protein sequence ID" value="KIK60919.1"/>
    <property type="molecule type" value="Genomic_DNA"/>
</dbReference>
<evidence type="ECO:0000313" key="2">
    <source>
        <dbReference type="Proteomes" id="UP000053593"/>
    </source>
</evidence>
<reference evidence="1 2" key="1">
    <citation type="submission" date="2014-04" db="EMBL/GenBank/DDBJ databases">
        <title>Evolutionary Origins and Diversification of the Mycorrhizal Mutualists.</title>
        <authorList>
            <consortium name="DOE Joint Genome Institute"/>
            <consortium name="Mycorrhizal Genomics Consortium"/>
            <person name="Kohler A."/>
            <person name="Kuo A."/>
            <person name="Nagy L.G."/>
            <person name="Floudas D."/>
            <person name="Copeland A."/>
            <person name="Barry K.W."/>
            <person name="Cichocki N."/>
            <person name="Veneault-Fourrey C."/>
            <person name="LaButti K."/>
            <person name="Lindquist E.A."/>
            <person name="Lipzen A."/>
            <person name="Lundell T."/>
            <person name="Morin E."/>
            <person name="Murat C."/>
            <person name="Riley R."/>
            <person name="Ohm R."/>
            <person name="Sun H."/>
            <person name="Tunlid A."/>
            <person name="Henrissat B."/>
            <person name="Grigoriev I.V."/>
            <person name="Hibbett D.S."/>
            <person name="Martin F."/>
        </authorList>
    </citation>
    <scope>NUCLEOTIDE SEQUENCE [LARGE SCALE GENOMIC DNA]</scope>
    <source>
        <strain evidence="1 2">FD-317 M1</strain>
    </source>
</reference>
<dbReference type="Proteomes" id="UP000053593">
    <property type="component" value="Unassembled WGS sequence"/>
</dbReference>
<keyword evidence="2" id="KW-1185">Reference proteome</keyword>
<dbReference type="OrthoDB" id="2874374at2759"/>
<name>A0A0D0CEG5_9AGAR</name>
<feature type="non-terminal residue" evidence="1">
    <location>
        <position position="1"/>
    </location>
</feature>
<evidence type="ECO:0000313" key="1">
    <source>
        <dbReference type="EMBL" id="KIK60919.1"/>
    </source>
</evidence>
<gene>
    <name evidence="1" type="ORF">GYMLUDRAFT_167117</name>
</gene>
<proteinExistence type="predicted"/>
<sequence>QKFTSRQEVATVMLQHTSLSNDQKGTELWSYVLRCLNELTQDGLSDEEDGSEGDEEVKLVADLDFRHPDLRLLFQKVDNTRLSHPDIFVLAGQRKIKRVLGSRIVVCKPPPDLSLVFFRPEYLGARPISEADVEGKEWPVSRFIDFLLFIYHFLI</sequence>
<protein>
    <submittedName>
        <fullName evidence="1">Uncharacterized protein</fullName>
    </submittedName>
</protein>